<evidence type="ECO:0000313" key="4">
    <source>
        <dbReference type="Proteomes" id="UP001152599"/>
    </source>
</evidence>
<dbReference type="InterPro" id="IPR004919">
    <property type="entry name" value="GmrSD_N"/>
</dbReference>
<feature type="domain" description="GmrSD restriction endonucleases C-terminal" evidence="2">
    <location>
        <begin position="523"/>
        <end position="627"/>
    </location>
</feature>
<accession>A0A9X4RUD2</accession>
<sequence>MSNTIPSFSIGSLFENSDSYVIPIYQRNYTWGLGEITQLIQDVYDYAFDEEKSKTNYYIGTLVVYERHIDGQTTYETIDGQQRLTTLKILLNALHRKFDQEIEDKISYHLDLSFDSRKKSTETLEVITNQNQKEVAFISSKDYNPQIKQRYYDAEKVLARFLDTPDKVNIFYNYLTQKVKVVRVSVPEETDLNHYFEIMNNRGEQLEKHEILKANMLEVLSDNPALTYAFNTIWEACADMERYVQYGFSTKERDIVFTDNNWNVLNCNSLDDIATKIFEAAKEDKHSAQLNINEIIDYKGSFKVNTDEKEDAPERFTSVINFSNFLLHVLRIQTKSDIPLDDKRLIDSFKTFLKDADKEAQIQFVKDFGFNLLKTKHLFDQYIIKREFIREKDQWSLKVLKWYAGNKVSYVNSVENDEALNKELIMLLSMFHVSTPTLVYKHWLNAALNYLFNQPVINGEEYKAYLLKLAEAYLFDRYIALYPLDYFEIIYKNQSQSVNKSSGAYNMDVLDQGTSVENFVFNYLDYILWKEGVKGSSDFEFTFRSSVEHYYPQNPISKDHKIDASIYDMFGNLCLISSSKNSRLSNHMPSAKKDYYHKVGADSLKQQIMMSEPEWSEIEIRKHSDLMKNKLKGA</sequence>
<evidence type="ECO:0000259" key="1">
    <source>
        <dbReference type="Pfam" id="PF03235"/>
    </source>
</evidence>
<dbReference type="PANTHER" id="PTHR35149">
    <property type="entry name" value="SLL5132 PROTEIN"/>
    <property type="match status" value="1"/>
</dbReference>
<keyword evidence="3" id="KW-0540">Nuclease</keyword>
<organism evidence="3 4">
    <name type="scientific">Profundicola chukchiensis</name>
    <dbReference type="NCBI Taxonomy" id="2961959"/>
    <lineage>
        <taxon>Bacteria</taxon>
        <taxon>Pseudomonadati</taxon>
        <taxon>Bacteroidota</taxon>
        <taxon>Flavobacteriia</taxon>
        <taxon>Flavobacteriales</taxon>
        <taxon>Weeksellaceae</taxon>
        <taxon>Profundicola</taxon>
    </lineage>
</organism>
<dbReference type="Pfam" id="PF03235">
    <property type="entry name" value="GmrSD_N"/>
    <property type="match status" value="1"/>
</dbReference>
<dbReference type="Proteomes" id="UP001152599">
    <property type="component" value="Unassembled WGS sequence"/>
</dbReference>
<evidence type="ECO:0000259" key="2">
    <source>
        <dbReference type="Pfam" id="PF07510"/>
    </source>
</evidence>
<dbReference type="Pfam" id="PF07510">
    <property type="entry name" value="GmrSD_C"/>
    <property type="match status" value="1"/>
</dbReference>
<feature type="domain" description="GmrSD restriction endonucleases N-terminal" evidence="1">
    <location>
        <begin position="10"/>
        <end position="216"/>
    </location>
</feature>
<dbReference type="AlphaFoldDB" id="A0A9X4RUD2"/>
<dbReference type="EMBL" id="JANCMU010000002">
    <property type="protein sequence ID" value="MDG4946033.1"/>
    <property type="molecule type" value="Genomic_DNA"/>
</dbReference>
<comment type="caution">
    <text evidence="3">The sequence shown here is derived from an EMBL/GenBank/DDBJ whole genome shotgun (WGS) entry which is preliminary data.</text>
</comment>
<gene>
    <name evidence="3" type="ORF">NMK71_06375</name>
</gene>
<dbReference type="RefSeq" id="WP_304420537.1">
    <property type="nucleotide sequence ID" value="NZ_JANCMU010000002.1"/>
</dbReference>
<dbReference type="GO" id="GO:0004519">
    <property type="term" value="F:endonuclease activity"/>
    <property type="evidence" value="ECO:0007669"/>
    <property type="project" value="UniProtKB-KW"/>
</dbReference>
<dbReference type="PANTHER" id="PTHR35149:SF1">
    <property type="entry name" value="DUF5655 DOMAIN-CONTAINING PROTEIN"/>
    <property type="match status" value="1"/>
</dbReference>
<evidence type="ECO:0000313" key="3">
    <source>
        <dbReference type="EMBL" id="MDG4946033.1"/>
    </source>
</evidence>
<dbReference type="InterPro" id="IPR011089">
    <property type="entry name" value="GmrSD_C"/>
</dbReference>
<keyword evidence="4" id="KW-1185">Reference proteome</keyword>
<reference evidence="3" key="1">
    <citation type="submission" date="2022-07" db="EMBL/GenBank/DDBJ databases">
        <title>Description and genome-wide analysis of Profundicola chukchiensis gen. nov., sp. nov., marine bacteria isolated from bottom sediments of the Chukchi Sea.</title>
        <authorList>
            <person name="Romanenko L."/>
            <person name="Otstavnykh N."/>
            <person name="Kurilenko V."/>
            <person name="Eremeev V."/>
            <person name="Velansky P."/>
            <person name="Mikhailov V."/>
            <person name="Isaeva M."/>
        </authorList>
    </citation>
    <scope>NUCLEOTIDE SEQUENCE</scope>
    <source>
        <strain evidence="3">KMM 9713</strain>
    </source>
</reference>
<protein>
    <submittedName>
        <fullName evidence="3">DUF262 domain-containing HNH endonuclease family protein</fullName>
    </submittedName>
</protein>
<keyword evidence="3" id="KW-0255">Endonuclease</keyword>
<name>A0A9X4RUD2_9FLAO</name>
<proteinExistence type="predicted"/>
<keyword evidence="3" id="KW-0378">Hydrolase</keyword>